<dbReference type="GO" id="GO:0005886">
    <property type="term" value="C:plasma membrane"/>
    <property type="evidence" value="ECO:0007669"/>
    <property type="project" value="UniProtKB-SubCell"/>
</dbReference>
<sequence length="444" mass="47461">MVLHPVQHPARMVPIAFLIAIAIGTLLLMLPSARTAPGATPFLTALFTATSAVSVTGLIIVDTTTYWSRFGQGIILALIQVGGFGIMTAATLLGLLITRKLRLSRLLIAKAETRSIGLGDVKDVMRLILAITLGVEALTAAILTIRLHGQYGLSFEESLWHGIFHSVSAFNNAGFSTFSDSLKGFAPDFLVLVPIMFAVIVGGLGFPVLFELRQGVRHRSQFSIHTKITIIGTALLLVVGFVGVAAYEWANPATLGPMTWPEKLLNAMSHSVMTRTAGFNSIEIGELHTETLTLTNALMLIGGGSAGTAGGIKVTTFLLLGFVVWAEIRGEQDSNIFRRRIGRQTQRQALTVVLLSLSVIAAGVLFVLSVTDFSLDVVLFEVISAFATVGLSTGITASLPPSALYVIIAIMFIGRVGTIAVASALALRERHVPYRYPEERPIVG</sequence>
<dbReference type="OrthoDB" id="9810952at2"/>
<feature type="transmembrane region" description="Helical" evidence="8">
    <location>
        <begin position="124"/>
        <end position="145"/>
    </location>
</feature>
<gene>
    <name evidence="9" type="ORF">AX760_16205</name>
</gene>
<comment type="caution">
    <text evidence="9">The sequence shown here is derived from an EMBL/GenBank/DDBJ whole genome shotgun (WGS) entry which is preliminary data.</text>
</comment>
<keyword evidence="4 8" id="KW-0812">Transmembrane</keyword>
<feature type="transmembrane region" description="Helical" evidence="8">
    <location>
        <begin position="12"/>
        <end position="30"/>
    </location>
</feature>
<feature type="transmembrane region" description="Helical" evidence="8">
    <location>
        <begin position="73"/>
        <end position="97"/>
    </location>
</feature>
<organism evidence="9 10">
    <name type="scientific">Pararhizobium antarcticum</name>
    <dbReference type="NCBI Taxonomy" id="1798805"/>
    <lineage>
        <taxon>Bacteria</taxon>
        <taxon>Pseudomonadati</taxon>
        <taxon>Pseudomonadota</taxon>
        <taxon>Alphaproteobacteria</taxon>
        <taxon>Hyphomicrobiales</taxon>
        <taxon>Rhizobiaceae</taxon>
        <taxon>Rhizobium/Agrobacterium group</taxon>
        <taxon>Pararhizobium</taxon>
    </lineage>
</organism>
<evidence type="ECO:0000256" key="8">
    <source>
        <dbReference type="SAM" id="Phobius"/>
    </source>
</evidence>
<dbReference type="EMBL" id="LSRP01000081">
    <property type="protein sequence ID" value="OJF97677.1"/>
    <property type="molecule type" value="Genomic_DNA"/>
</dbReference>
<feature type="transmembrane region" description="Helical" evidence="8">
    <location>
        <begin position="404"/>
        <end position="427"/>
    </location>
</feature>
<dbReference type="Proteomes" id="UP000182661">
    <property type="component" value="Unassembled WGS sequence"/>
</dbReference>
<evidence type="ECO:0000256" key="6">
    <source>
        <dbReference type="ARBA" id="ARBA00023065"/>
    </source>
</evidence>
<feature type="transmembrane region" description="Helical" evidence="8">
    <location>
        <begin position="42"/>
        <end position="61"/>
    </location>
</feature>
<dbReference type="GO" id="GO:0008324">
    <property type="term" value="F:monoatomic cation transmembrane transporter activity"/>
    <property type="evidence" value="ECO:0007669"/>
    <property type="project" value="InterPro"/>
</dbReference>
<keyword evidence="3" id="KW-1003">Cell membrane</keyword>
<evidence type="ECO:0000256" key="5">
    <source>
        <dbReference type="ARBA" id="ARBA00022989"/>
    </source>
</evidence>
<feature type="transmembrane region" description="Helical" evidence="8">
    <location>
        <begin position="349"/>
        <end position="371"/>
    </location>
</feature>
<dbReference type="Pfam" id="PF02386">
    <property type="entry name" value="TrkH"/>
    <property type="match status" value="1"/>
</dbReference>
<dbReference type="PANTHER" id="PTHR32024:SF1">
    <property type="entry name" value="KTR SYSTEM POTASSIUM UPTAKE PROTEIN B"/>
    <property type="match status" value="1"/>
</dbReference>
<feature type="transmembrane region" description="Helical" evidence="8">
    <location>
        <begin position="189"/>
        <end position="210"/>
    </location>
</feature>
<keyword evidence="5 8" id="KW-1133">Transmembrane helix</keyword>
<evidence type="ECO:0000313" key="10">
    <source>
        <dbReference type="Proteomes" id="UP000182661"/>
    </source>
</evidence>
<proteinExistence type="predicted"/>
<evidence type="ECO:0000256" key="4">
    <source>
        <dbReference type="ARBA" id="ARBA00022692"/>
    </source>
</evidence>
<dbReference type="InterPro" id="IPR003445">
    <property type="entry name" value="Cat_transpt"/>
</dbReference>
<keyword evidence="6" id="KW-0406">Ion transport</keyword>
<comment type="subcellular location">
    <subcellularLocation>
        <location evidence="1">Cell membrane</location>
        <topology evidence="1">Multi-pass membrane protein</topology>
    </subcellularLocation>
</comment>
<accession>A0A657LUH0</accession>
<dbReference type="GO" id="GO:0030001">
    <property type="term" value="P:metal ion transport"/>
    <property type="evidence" value="ECO:0007669"/>
    <property type="project" value="UniProtKB-ARBA"/>
</dbReference>
<keyword evidence="7 8" id="KW-0472">Membrane</keyword>
<evidence type="ECO:0000313" key="9">
    <source>
        <dbReference type="EMBL" id="OJF97677.1"/>
    </source>
</evidence>
<dbReference type="AlphaFoldDB" id="A0A657LUH0"/>
<evidence type="ECO:0000256" key="3">
    <source>
        <dbReference type="ARBA" id="ARBA00022475"/>
    </source>
</evidence>
<reference evidence="9 10" key="1">
    <citation type="submission" date="2016-02" db="EMBL/GenBank/DDBJ databases">
        <title>Genome sequencing of a beta-galactosidase producing bacteria Rhizobium sp. 59.</title>
        <authorList>
            <person name="Wang D."/>
            <person name="Kot W."/>
            <person name="Qin Y."/>
            <person name="Hansen L."/>
            <person name="Naqvi K."/>
            <person name="Rensing C."/>
        </authorList>
    </citation>
    <scope>NUCLEOTIDE SEQUENCE [LARGE SCALE GENOMIC DNA]</scope>
    <source>
        <strain evidence="9 10">59</strain>
    </source>
</reference>
<feature type="transmembrane region" description="Helical" evidence="8">
    <location>
        <begin position="297"/>
        <end position="328"/>
    </location>
</feature>
<feature type="transmembrane region" description="Helical" evidence="8">
    <location>
        <begin position="230"/>
        <end position="250"/>
    </location>
</feature>
<name>A0A657LUH0_9HYPH</name>
<evidence type="ECO:0000256" key="7">
    <source>
        <dbReference type="ARBA" id="ARBA00023136"/>
    </source>
</evidence>
<evidence type="ECO:0000256" key="2">
    <source>
        <dbReference type="ARBA" id="ARBA00022448"/>
    </source>
</evidence>
<dbReference type="PANTHER" id="PTHR32024">
    <property type="entry name" value="TRK SYSTEM POTASSIUM UPTAKE PROTEIN TRKG-RELATED"/>
    <property type="match status" value="1"/>
</dbReference>
<protein>
    <submittedName>
        <fullName evidence="9">ATPase</fullName>
    </submittedName>
</protein>
<keyword evidence="10" id="KW-1185">Reference proteome</keyword>
<keyword evidence="2" id="KW-0813">Transport</keyword>
<evidence type="ECO:0000256" key="1">
    <source>
        <dbReference type="ARBA" id="ARBA00004651"/>
    </source>
</evidence>